<gene>
    <name evidence="2" type="primary">LOC106080349</name>
</gene>
<organism evidence="1 2">
    <name type="scientific">Biomphalaria glabrata</name>
    <name type="common">Bloodfluke planorb</name>
    <name type="synonym">Freshwater snail</name>
    <dbReference type="NCBI Taxonomy" id="6526"/>
    <lineage>
        <taxon>Eukaryota</taxon>
        <taxon>Metazoa</taxon>
        <taxon>Spiralia</taxon>
        <taxon>Lophotrochozoa</taxon>
        <taxon>Mollusca</taxon>
        <taxon>Gastropoda</taxon>
        <taxon>Heterobranchia</taxon>
        <taxon>Euthyneura</taxon>
        <taxon>Panpulmonata</taxon>
        <taxon>Hygrophila</taxon>
        <taxon>Lymnaeoidea</taxon>
        <taxon>Planorbidae</taxon>
        <taxon>Biomphalaria</taxon>
    </lineage>
</organism>
<protein>
    <submittedName>
        <fullName evidence="2">RANBP2-like and GRIP domain-containing protein 2 isoform X1</fullName>
    </submittedName>
</protein>
<dbReference type="GeneID" id="106080349"/>
<dbReference type="AlphaFoldDB" id="A0A9W3BFL4"/>
<reference evidence="2" key="1">
    <citation type="submission" date="2025-08" db="UniProtKB">
        <authorList>
            <consortium name="RefSeq"/>
        </authorList>
    </citation>
    <scope>IDENTIFICATION</scope>
</reference>
<keyword evidence="1" id="KW-1185">Reference proteome</keyword>
<accession>A0A9W3BFL4</accession>
<dbReference type="OrthoDB" id="2357150at2759"/>
<proteinExistence type="predicted"/>
<evidence type="ECO:0000313" key="2">
    <source>
        <dbReference type="RefSeq" id="XP_055898230.1"/>
    </source>
</evidence>
<dbReference type="Proteomes" id="UP001165740">
    <property type="component" value="Chromosome 9"/>
</dbReference>
<dbReference type="SUPFAM" id="SSF48452">
    <property type="entry name" value="TPR-like"/>
    <property type="match status" value="1"/>
</dbReference>
<sequence length="865" mass="99397">MFKRKVDVDKHVASVLSRKRSDKDVSRNTLGLQIARLYTDIHEYSTAKMYLSGYLNVQETVAPAHQLMGEINEALGFKEAAVNSFRRALEIECAEKSQEYLLKKICDLYSELGMDEDKLKYCIEKCEVLMPKSDIVNRFEKKISAVNVPVQNSNVETVNSNKILKTDCPQDAYRRTVKCNLNLEHSSCLDWLESSLKIFEIYRTSYPDCMTDFMYNQQLLHILRNLTYYSIGCRDISSISHFLTRFDLHIKHCDSLMIKKESWNAMLNEMKGQLLYNAGLLLLKKAILGLLPWEEAIHNVGVCFVVCQHIGPLDDQTCNSLLDLNRCIKFYKWWHLQSYDRLSQVGHVLMQLSHSELFFENPTIRPYVCNIMVICQEVFMNLDIEELKNSFLLSHLNAMDEISDMSKRLSWKELTDIDTVAVELHVKSLPNLVWLCLQHYTVDMDAQPTYDFIPIETFMFKARYLPLASDETVSHLDMFVFLLAAVRCAANLQWCTQNHLSRRGESCPILLPLCLISPVCSEQLENFWSAAYECCTHNLFNKTSQSWREVQLGVDTVRLIGFHGMSVMMCAHIARSLDAKVRNVIEIGLHNKYSASDLVTLENLAAFYWSRTEESLNNISSFPISHCTRLFSEAGDQSVPVFILAKITEEVQFALARQAMNSNQLGVALQAFSSARTLWAKYYMALMYKLLGQTNAEESKGNATKQTLLLKARHCLSDIQDKLHKENSLDKLYVLSCDEYKELDREITCMNNGCNHSSSSPVHKLNQTKDCVYQKTLTSGSSFPHNATPTRTVSQDDNVPWKKDSTIESLMVKMLLERNCKLILQNQKLVVEIYQSKQELREKDFSIQKLKTDVMSHNLLHSCQL</sequence>
<evidence type="ECO:0000313" key="1">
    <source>
        <dbReference type="Proteomes" id="UP001165740"/>
    </source>
</evidence>
<name>A0A9W3BFL4_BIOGL</name>
<dbReference type="InterPro" id="IPR011990">
    <property type="entry name" value="TPR-like_helical_dom_sf"/>
</dbReference>
<dbReference type="RefSeq" id="XP_055898230.1">
    <property type="nucleotide sequence ID" value="XM_056042255.1"/>
</dbReference>
<dbReference type="Gene3D" id="1.25.40.10">
    <property type="entry name" value="Tetratricopeptide repeat domain"/>
    <property type="match status" value="1"/>
</dbReference>